<feature type="signal peptide" evidence="1">
    <location>
        <begin position="1"/>
        <end position="23"/>
    </location>
</feature>
<organism evidence="2 3">
    <name type="scientific">Azohydromonas caseinilytica</name>
    <dbReference type="NCBI Taxonomy" id="2728836"/>
    <lineage>
        <taxon>Bacteria</taxon>
        <taxon>Pseudomonadati</taxon>
        <taxon>Pseudomonadota</taxon>
        <taxon>Betaproteobacteria</taxon>
        <taxon>Burkholderiales</taxon>
        <taxon>Sphaerotilaceae</taxon>
        <taxon>Azohydromonas</taxon>
    </lineage>
</organism>
<keyword evidence="1" id="KW-0732">Signal</keyword>
<dbReference type="EMBL" id="JABBFW010000029">
    <property type="protein sequence ID" value="NML18267.1"/>
    <property type="molecule type" value="Genomic_DNA"/>
</dbReference>
<protein>
    <submittedName>
        <fullName evidence="2">Uncharacterized protein</fullName>
    </submittedName>
</protein>
<proteinExistence type="predicted"/>
<dbReference type="AlphaFoldDB" id="A0A848FDI8"/>
<evidence type="ECO:0000313" key="3">
    <source>
        <dbReference type="Proteomes" id="UP000574067"/>
    </source>
</evidence>
<name>A0A848FDI8_9BURK</name>
<feature type="chain" id="PRO_5032448785" evidence="1">
    <location>
        <begin position="24"/>
        <end position="327"/>
    </location>
</feature>
<comment type="caution">
    <text evidence="2">The sequence shown here is derived from an EMBL/GenBank/DDBJ whole genome shotgun (WGS) entry which is preliminary data.</text>
</comment>
<evidence type="ECO:0000256" key="1">
    <source>
        <dbReference type="SAM" id="SignalP"/>
    </source>
</evidence>
<sequence length="327" mass="36578">MKKYLFSGAMIGALLIGAFPARAGSYEEDLRWSDFMARSSISRLGRMISARGDLQLRNIFNNTRFNIGPHGFANLSVSKDGSGHTVFVSAEYYLLVNYLADAALVASTRPGYQDCAMQYQLHLTRQLSQIKGSLASGGPGGRLTAPEEFSLGQRAICQDFHKYFPIEERLRNVRDKNLSSVLILGVLHEMGHIALGHQPVDYELTLRAISDDKRRMDEFLRLNTRSRQQEDEADLWATDKAIVLGATTFDIVNPTLINSFVVYTGIDCGSQPADSHTNGVARAENIINRYIYVMESVKRQPIEKVAKDFALQYVELAKKIRSSLSCR</sequence>
<accession>A0A848FDI8</accession>
<reference evidence="2 3" key="1">
    <citation type="submission" date="2020-04" db="EMBL/GenBank/DDBJ databases">
        <title>Azohydromonas sp. isolated from soil.</title>
        <authorList>
            <person name="Dahal R.H."/>
        </authorList>
    </citation>
    <scope>NUCLEOTIDE SEQUENCE [LARGE SCALE GENOMIC DNA]</scope>
    <source>
        <strain evidence="2 3">G-1-1-14</strain>
    </source>
</reference>
<gene>
    <name evidence="2" type="ORF">HHL10_25185</name>
</gene>
<keyword evidence="3" id="KW-1185">Reference proteome</keyword>
<dbReference type="Proteomes" id="UP000574067">
    <property type="component" value="Unassembled WGS sequence"/>
</dbReference>
<dbReference type="RefSeq" id="WP_169163164.1">
    <property type="nucleotide sequence ID" value="NZ_JABBFW010000029.1"/>
</dbReference>
<evidence type="ECO:0000313" key="2">
    <source>
        <dbReference type="EMBL" id="NML18267.1"/>
    </source>
</evidence>